<evidence type="ECO:0000259" key="2">
    <source>
        <dbReference type="SMART" id="SM00222"/>
    </source>
</evidence>
<feature type="region of interest" description="Disordered" evidence="1">
    <location>
        <begin position="1"/>
        <end position="74"/>
    </location>
</feature>
<keyword evidence="3" id="KW-1185">Reference proteome</keyword>
<gene>
    <name evidence="4" type="primary">LOC101853457</name>
</gene>
<feature type="compositionally biased region" description="Polar residues" evidence="1">
    <location>
        <begin position="991"/>
        <end position="1005"/>
    </location>
</feature>
<reference evidence="4" key="1">
    <citation type="submission" date="2025-08" db="UniProtKB">
        <authorList>
            <consortium name="RefSeq"/>
        </authorList>
    </citation>
    <scope>IDENTIFICATION</scope>
</reference>
<dbReference type="GeneID" id="101853457"/>
<accession>A0ABM1VSE8</accession>
<dbReference type="SUPFAM" id="SSF48371">
    <property type="entry name" value="ARM repeat"/>
    <property type="match status" value="1"/>
</dbReference>
<feature type="compositionally biased region" description="Basic and acidic residues" evidence="1">
    <location>
        <begin position="968"/>
        <end position="978"/>
    </location>
</feature>
<feature type="domain" description="SEC7" evidence="2">
    <location>
        <begin position="8"/>
        <end position="214"/>
    </location>
</feature>
<dbReference type="Pfam" id="PF09324">
    <property type="entry name" value="Sec7-like_HDS"/>
    <property type="match status" value="1"/>
</dbReference>
<dbReference type="InterPro" id="IPR015403">
    <property type="entry name" value="Mon2/Sec7/BIG1-like_HDS"/>
</dbReference>
<evidence type="ECO:0000313" key="3">
    <source>
        <dbReference type="Proteomes" id="UP000694888"/>
    </source>
</evidence>
<dbReference type="RefSeq" id="XP_035825340.1">
    <property type="nucleotide sequence ID" value="XM_035969447.1"/>
</dbReference>
<proteinExistence type="predicted"/>
<feature type="compositionally biased region" description="Polar residues" evidence="1">
    <location>
        <begin position="1"/>
        <end position="23"/>
    </location>
</feature>
<feature type="compositionally biased region" description="Acidic residues" evidence="1">
    <location>
        <begin position="794"/>
        <end position="803"/>
    </location>
</feature>
<dbReference type="Proteomes" id="UP000694888">
    <property type="component" value="Unplaced"/>
</dbReference>
<feature type="compositionally biased region" description="Basic and acidic residues" evidence="1">
    <location>
        <begin position="1614"/>
        <end position="1642"/>
    </location>
</feature>
<feature type="compositionally biased region" description="Low complexity" evidence="1">
    <location>
        <begin position="1560"/>
        <end position="1577"/>
    </location>
</feature>
<sequence>MSGSQILTGSKSQGSLRRSMTSNPDDDGGSDLTSDLYNDSEETFSEDTTAGGSEQDAAAADSTKTQARHTPVSPNRARFEAAEKENARLFVQCLRQIAPDLVKSLSVWEVDDLIQDLSSRFCASIPHQTTVKSTAEGMGGAVVLNADGVYVAAIAALKLSLRLINCGYYDNKRAVLVPITEADFLNEMFSSGLLLYLPPVWLKEVYAQVLGSSLICSPSPLCSSPSHRQDMNHLVHFIQDLEGSGSTEVSSRLTSEYREELDFDTDGEEPDQSWRVEAGKALAADVLSGCWAQVLDILSVMLNEQGGAPGGGGRYSLSLLLATDSAREDVRRARSAICTSLNGLQKAAKLCCVLGLQQLCGSAFSQLARTSCMKEDFRVTAATEVRGQTKGSVLSSGKPKLVRLHAAHVLSMDVVMTTGLEMASHAADCWKHVFRCCAHISELEHTYFSQGNNQSSLPKVMPGAQGALVLDRDGAEADGSCDTDLYSAPVLAAVPVAPRINVAALIEQSSLESGWDNSLEAGGVLTFAQASKALCGLSQEVDSLFEDAANQLCLDALLGFLRELGDASITQLQRLGGGAGAGVGGAVSVGSSRPPTNALHLYRLQQVLVRVVNSSRPLLHLLRVWSVVSPYLVQATGNADHVISKMAVTSIHEFIVSLVSQREERPHFHVNEFLCKTFEDMLCLELCDGDVQDQIVCCICELVEACSSLLQSGWRPLFGALRSVKIEYTTNEEVNEARRRHVAAVMDVFDVYLGMDNVTVFANATVDCVLCLLKYVHGPATFDSDVSEDRSESGSDDEYTDGEGELEGLCVPALRYLTQVCDILASMWQMPACPVFKGAHRIQVDTAARLVSPEISNMNFKLFAEEFALDKHKPQSEPEAGDVKNVPSGKLEGATNIAAGLDQSGDRSTSLPASSPPQNKVVVSETVEKETAEPAEDSDRPECVLEHSEDCQSQDVKTSDSEVSDADVEVKAAADQEQIRPMPVDSGEANDISSSSKTCPVISSDSETEPVTDAKMKVQRPSTLCDPDSGCGPGLSAPTGPSSNPTLNSHLSEEVASGDCQEVCGMYRSLDEMDGSSGVLHVWFLLLDGLVSAINHCPKAFQSHTLNTLIDLLRSSSKVPGAEFSMYCVNHLLLPMLQSWLRRGARCYGYWNTGIVSFKQSCGLVADLIVEFVTEFTGDAELQAALQLILKQTFDVFIECVAQPVENISRLGCSCIRHILLTAGPHLSETLWQVGGQAVHRALGVTTYNLRLLMALFHPNSDNFYGDIGQVKVATRKDCTVVDCLRLRQMAKQVFLLDSQVSSMPSVQYDTDQDKSFVFLLYPPGHQDSLNPDHISTRVPFRHVVVGLLSNQLLLQTVGEILLDRQADQKEVGSGVGLPGLMPHMSTRNVHQLLSALDETYQTAQDFDARPGLKFLLQKVAGLDVAANLYKQAATAVLFHVHSLLEINAHLDNSSISSTKAAITPIAETPETPVASWPTIAEIKHTAGMSVGRPWTNGRLFLPLLQNVCEELCQTYVEVLQDSGKGSILDKISEQPIFFLTAQHEDIPLITARARLAAAKSRSSDSSSSLHKSVDSSGKNEPIEAEGVRSDGIVSVAVETPQNQLDSDADSDSDLEKVRSEDGDTEKGEGEEEERKKSKREIRQDLESKVYTVATDQVIENLMSQYKRHKHQRSMPNFVRPPKFQRSKMKVPRREAVDEAIDKQHKSSIMKDSEAHLQAWADTLTAILQMTLSLPDSSFSALLPVTFTFVSQLILYATDSALRDQLAQCFNRLGRMYDFAPPANASLPRTRDNSSSKHSLPS</sequence>
<feature type="region of interest" description="Disordered" evidence="1">
    <location>
        <begin position="784"/>
        <end position="803"/>
    </location>
</feature>
<feature type="compositionally biased region" description="Basic and acidic residues" evidence="1">
    <location>
        <begin position="926"/>
        <end position="950"/>
    </location>
</feature>
<dbReference type="InterPro" id="IPR016024">
    <property type="entry name" value="ARM-type_fold"/>
</dbReference>
<dbReference type="PANTHER" id="PTHR10663:SF344">
    <property type="entry name" value="BREFELDIN A-INHIBITED GUANINE NUCLEOTIDE-EXCHANGE PROTEIN 3"/>
    <property type="match status" value="1"/>
</dbReference>
<evidence type="ECO:0000313" key="4">
    <source>
        <dbReference type="RefSeq" id="XP_035825340.1"/>
    </source>
</evidence>
<feature type="compositionally biased region" description="Polar residues" evidence="1">
    <location>
        <begin position="1039"/>
        <end position="1049"/>
    </location>
</feature>
<name>A0ABM1VSE8_APLCA</name>
<feature type="region of interest" description="Disordered" evidence="1">
    <location>
        <begin position="1560"/>
        <end position="1642"/>
    </location>
</feature>
<evidence type="ECO:0000256" key="1">
    <source>
        <dbReference type="SAM" id="MobiDB-lite"/>
    </source>
</evidence>
<protein>
    <submittedName>
        <fullName evidence="4">Brefeldin A-inhibited guanine nucleotide-exchange protein 3</fullName>
    </submittedName>
</protein>
<feature type="region of interest" description="Disordered" evidence="1">
    <location>
        <begin position="900"/>
        <end position="1049"/>
    </location>
</feature>
<feature type="region of interest" description="Disordered" evidence="1">
    <location>
        <begin position="1781"/>
        <end position="1802"/>
    </location>
</feature>
<dbReference type="InterPro" id="IPR000904">
    <property type="entry name" value="Sec7_dom"/>
</dbReference>
<dbReference type="PANTHER" id="PTHR10663">
    <property type="entry name" value="GUANYL-NUCLEOTIDE EXCHANGE FACTOR"/>
    <property type="match status" value="1"/>
</dbReference>
<feature type="compositionally biased region" description="Polar residues" evidence="1">
    <location>
        <begin position="906"/>
        <end position="918"/>
    </location>
</feature>
<organism evidence="3 4">
    <name type="scientific">Aplysia californica</name>
    <name type="common">California sea hare</name>
    <dbReference type="NCBI Taxonomy" id="6500"/>
    <lineage>
        <taxon>Eukaryota</taxon>
        <taxon>Metazoa</taxon>
        <taxon>Spiralia</taxon>
        <taxon>Lophotrochozoa</taxon>
        <taxon>Mollusca</taxon>
        <taxon>Gastropoda</taxon>
        <taxon>Heterobranchia</taxon>
        <taxon>Euthyneura</taxon>
        <taxon>Tectipleura</taxon>
        <taxon>Aplysiida</taxon>
        <taxon>Aplysioidea</taxon>
        <taxon>Aplysiidae</taxon>
        <taxon>Aplysia</taxon>
    </lineage>
</organism>
<dbReference type="SMART" id="SM00222">
    <property type="entry name" value="Sec7"/>
    <property type="match status" value="1"/>
</dbReference>